<keyword evidence="3" id="KW-1185">Reference proteome</keyword>
<dbReference type="EMBL" id="MU128957">
    <property type="protein sequence ID" value="KAF9514792.1"/>
    <property type="molecule type" value="Genomic_DNA"/>
</dbReference>
<protein>
    <submittedName>
        <fullName evidence="2">Uncharacterized protein</fullName>
    </submittedName>
</protein>
<proteinExistence type="predicted"/>
<keyword evidence="1" id="KW-1133">Transmembrane helix</keyword>
<organism evidence="2 3">
    <name type="scientific">Hydnum rufescens UP504</name>
    <dbReference type="NCBI Taxonomy" id="1448309"/>
    <lineage>
        <taxon>Eukaryota</taxon>
        <taxon>Fungi</taxon>
        <taxon>Dikarya</taxon>
        <taxon>Basidiomycota</taxon>
        <taxon>Agaricomycotina</taxon>
        <taxon>Agaricomycetes</taxon>
        <taxon>Cantharellales</taxon>
        <taxon>Hydnaceae</taxon>
        <taxon>Hydnum</taxon>
    </lineage>
</organism>
<keyword evidence="1" id="KW-0812">Transmembrane</keyword>
<evidence type="ECO:0000256" key="1">
    <source>
        <dbReference type="SAM" id="Phobius"/>
    </source>
</evidence>
<comment type="caution">
    <text evidence="2">The sequence shown here is derived from an EMBL/GenBank/DDBJ whole genome shotgun (WGS) entry which is preliminary data.</text>
</comment>
<reference evidence="2" key="1">
    <citation type="journal article" date="2020" name="Nat. Commun.">
        <title>Large-scale genome sequencing of mycorrhizal fungi provides insights into the early evolution of symbiotic traits.</title>
        <authorList>
            <person name="Miyauchi S."/>
            <person name="Kiss E."/>
            <person name="Kuo A."/>
            <person name="Drula E."/>
            <person name="Kohler A."/>
            <person name="Sanchez-Garcia M."/>
            <person name="Morin E."/>
            <person name="Andreopoulos B."/>
            <person name="Barry K.W."/>
            <person name="Bonito G."/>
            <person name="Buee M."/>
            <person name="Carver A."/>
            <person name="Chen C."/>
            <person name="Cichocki N."/>
            <person name="Clum A."/>
            <person name="Culley D."/>
            <person name="Crous P.W."/>
            <person name="Fauchery L."/>
            <person name="Girlanda M."/>
            <person name="Hayes R.D."/>
            <person name="Keri Z."/>
            <person name="LaButti K."/>
            <person name="Lipzen A."/>
            <person name="Lombard V."/>
            <person name="Magnuson J."/>
            <person name="Maillard F."/>
            <person name="Murat C."/>
            <person name="Nolan M."/>
            <person name="Ohm R.A."/>
            <person name="Pangilinan J."/>
            <person name="Pereira M.F."/>
            <person name="Perotto S."/>
            <person name="Peter M."/>
            <person name="Pfister S."/>
            <person name="Riley R."/>
            <person name="Sitrit Y."/>
            <person name="Stielow J.B."/>
            <person name="Szollosi G."/>
            <person name="Zifcakova L."/>
            <person name="Stursova M."/>
            <person name="Spatafora J.W."/>
            <person name="Tedersoo L."/>
            <person name="Vaario L.M."/>
            <person name="Yamada A."/>
            <person name="Yan M."/>
            <person name="Wang P."/>
            <person name="Xu J."/>
            <person name="Bruns T."/>
            <person name="Baldrian P."/>
            <person name="Vilgalys R."/>
            <person name="Dunand C."/>
            <person name="Henrissat B."/>
            <person name="Grigoriev I.V."/>
            <person name="Hibbett D."/>
            <person name="Nagy L.G."/>
            <person name="Martin F.M."/>
        </authorList>
    </citation>
    <scope>NUCLEOTIDE SEQUENCE</scope>
    <source>
        <strain evidence="2">UP504</strain>
    </source>
</reference>
<dbReference type="Proteomes" id="UP000886523">
    <property type="component" value="Unassembled WGS sequence"/>
</dbReference>
<dbReference type="AlphaFoldDB" id="A0A9P6DV03"/>
<accession>A0A9P6DV03</accession>
<evidence type="ECO:0000313" key="2">
    <source>
        <dbReference type="EMBL" id="KAF9514792.1"/>
    </source>
</evidence>
<feature type="transmembrane region" description="Helical" evidence="1">
    <location>
        <begin position="36"/>
        <end position="55"/>
    </location>
</feature>
<sequence>MNGALVNIFGGSFIGNLLTALSVSSSLKDGHGRAGLMYLAGALASSLSRPLAIIIRSQMMEGR</sequence>
<gene>
    <name evidence="2" type="ORF">BS47DRAFT_1342778</name>
</gene>
<name>A0A9P6DV03_9AGAM</name>
<keyword evidence="1" id="KW-0472">Membrane</keyword>
<evidence type="ECO:0000313" key="3">
    <source>
        <dbReference type="Proteomes" id="UP000886523"/>
    </source>
</evidence>